<dbReference type="OrthoDB" id="1001678at2"/>
<name>A0A2N3HZE8_9BACT</name>
<evidence type="ECO:0000313" key="3">
    <source>
        <dbReference type="Proteomes" id="UP000233535"/>
    </source>
</evidence>
<organism evidence="2 3">
    <name type="scientific">Labilibaculum filiforme</name>
    <dbReference type="NCBI Taxonomy" id="1940526"/>
    <lineage>
        <taxon>Bacteria</taxon>
        <taxon>Pseudomonadati</taxon>
        <taxon>Bacteroidota</taxon>
        <taxon>Bacteroidia</taxon>
        <taxon>Marinilabiliales</taxon>
        <taxon>Marinifilaceae</taxon>
        <taxon>Labilibaculum</taxon>
    </lineage>
</organism>
<evidence type="ECO:0000313" key="2">
    <source>
        <dbReference type="EMBL" id="PKQ63448.1"/>
    </source>
</evidence>
<evidence type="ECO:0008006" key="4">
    <source>
        <dbReference type="Google" id="ProtNLM"/>
    </source>
</evidence>
<accession>A0A2N3HZE8</accession>
<feature type="transmembrane region" description="Helical" evidence="1">
    <location>
        <begin position="55"/>
        <end position="78"/>
    </location>
</feature>
<dbReference type="RefSeq" id="WP_101261036.1">
    <property type="nucleotide sequence ID" value="NZ_MVDD01000005.1"/>
</dbReference>
<dbReference type="AlphaFoldDB" id="A0A2N3HZE8"/>
<keyword evidence="1" id="KW-0472">Membrane</keyword>
<sequence>MKDLFITGGSFFMWVLTLLLIITVAWIIYHFILAYSSKQTDKAVLLRKLGYGKSIGLFALMSGILGQMFGFFSMFIILEEGVAKSINYAPSAIFEGLETTTIVPSYGILIYLLSLLLWFSSSILIEKKQENQYSA</sequence>
<reference evidence="2 3" key="1">
    <citation type="journal article" date="2017" name="Front. Microbiol.">
        <title>Labilibaculum manganireducens gen. nov., sp. nov. and Labilibaculum filiforme sp. nov., Novel Bacteroidetes Isolated from Subsurface Sediments of the Baltic Sea.</title>
        <authorList>
            <person name="Vandieken V."/>
            <person name="Marshall I.P."/>
            <person name="Niemann H."/>
            <person name="Engelen B."/>
            <person name="Cypionka H."/>
        </authorList>
    </citation>
    <scope>NUCLEOTIDE SEQUENCE [LARGE SCALE GENOMIC DNA]</scope>
    <source>
        <strain evidence="2 3">59.16B</strain>
    </source>
</reference>
<gene>
    <name evidence="2" type="ORF">BZG02_08700</name>
</gene>
<protein>
    <recommendedName>
        <fullName evidence="4">MotA/TolQ/ExbB proton channel domain-containing protein</fullName>
    </recommendedName>
</protein>
<feature type="transmembrane region" description="Helical" evidence="1">
    <location>
        <begin position="106"/>
        <end position="125"/>
    </location>
</feature>
<evidence type="ECO:0000256" key="1">
    <source>
        <dbReference type="SAM" id="Phobius"/>
    </source>
</evidence>
<comment type="caution">
    <text evidence="2">The sequence shown here is derived from an EMBL/GenBank/DDBJ whole genome shotgun (WGS) entry which is preliminary data.</text>
</comment>
<dbReference type="Proteomes" id="UP000233535">
    <property type="component" value="Unassembled WGS sequence"/>
</dbReference>
<keyword evidence="3" id="KW-1185">Reference proteome</keyword>
<dbReference type="EMBL" id="MVDD01000005">
    <property type="protein sequence ID" value="PKQ63448.1"/>
    <property type="molecule type" value="Genomic_DNA"/>
</dbReference>
<keyword evidence="1" id="KW-1133">Transmembrane helix</keyword>
<proteinExistence type="predicted"/>
<feature type="transmembrane region" description="Helical" evidence="1">
    <location>
        <begin position="12"/>
        <end position="35"/>
    </location>
</feature>
<keyword evidence="1" id="KW-0812">Transmembrane</keyword>